<keyword evidence="2" id="KW-1185">Reference proteome</keyword>
<dbReference type="AlphaFoldDB" id="A0A3S8S029"/>
<reference evidence="1 2" key="1">
    <citation type="submission" date="2018-11" db="EMBL/GenBank/DDBJ databases">
        <title>Genome sequencing of Paenibacillus lentus DSM25539(T).</title>
        <authorList>
            <person name="Kook J.-K."/>
            <person name="Park S.-N."/>
            <person name="Lim Y.K."/>
        </authorList>
    </citation>
    <scope>NUCLEOTIDE SEQUENCE [LARGE SCALE GENOMIC DNA]</scope>
    <source>
        <strain evidence="1 2">DSM 25539</strain>
    </source>
</reference>
<dbReference type="KEGG" id="plen:EIM92_22200"/>
<accession>A0A3S8S029</accession>
<dbReference type="InterPro" id="IPR025460">
    <property type="entry name" value="DUF4280"/>
</dbReference>
<dbReference type="RefSeq" id="WP_125084708.1">
    <property type="nucleotide sequence ID" value="NZ_CP034248.1"/>
</dbReference>
<proteinExistence type="predicted"/>
<evidence type="ECO:0000313" key="2">
    <source>
        <dbReference type="Proteomes" id="UP000273145"/>
    </source>
</evidence>
<gene>
    <name evidence="1" type="ORF">EIM92_22200</name>
</gene>
<name>A0A3S8S029_9BACL</name>
<dbReference type="EMBL" id="CP034248">
    <property type="protein sequence ID" value="AZK48553.1"/>
    <property type="molecule type" value="Genomic_DNA"/>
</dbReference>
<evidence type="ECO:0000313" key="1">
    <source>
        <dbReference type="EMBL" id="AZK48553.1"/>
    </source>
</evidence>
<dbReference type="Proteomes" id="UP000273145">
    <property type="component" value="Chromosome"/>
</dbReference>
<protein>
    <submittedName>
        <fullName evidence="1">DUF4280 domain-containing protein</fullName>
    </submittedName>
</protein>
<sequence length="242" mass="26889">MKLDNIYTSFLKQSTISELMNAPWRTESKRETYVTRGAYMYCTRGTHEEVLNKLEPNGVYINQSPMMTVKDCVPSSSEEKTFLGYPIEELKGEMDGNFYSFGFCRSPLNPMKIAHVETGNSGSNYLFNYDPDTKVLPYGEEHKIFPCVPKLMPHLQPTPMGYAMGLNSSSLNLMNGVSNIGAMMAGLAKPSDGVEWDNGSSNVMIEGVPALTTKSCLTCKYGGKIQLLTNGMEPTPPEFLER</sequence>
<dbReference type="OrthoDB" id="2565645at2"/>
<organism evidence="1 2">
    <name type="scientific">Paenibacillus lentus</name>
    <dbReference type="NCBI Taxonomy" id="1338368"/>
    <lineage>
        <taxon>Bacteria</taxon>
        <taxon>Bacillati</taxon>
        <taxon>Bacillota</taxon>
        <taxon>Bacilli</taxon>
        <taxon>Bacillales</taxon>
        <taxon>Paenibacillaceae</taxon>
        <taxon>Paenibacillus</taxon>
    </lineage>
</organism>
<dbReference type="Pfam" id="PF14107">
    <property type="entry name" value="DUF4280"/>
    <property type="match status" value="1"/>
</dbReference>